<evidence type="ECO:0000313" key="2">
    <source>
        <dbReference type="EMBL" id="GII23262.1"/>
    </source>
</evidence>
<dbReference type="RefSeq" id="WP_168116745.1">
    <property type="nucleotide sequence ID" value="NZ_BOON01000027.1"/>
</dbReference>
<dbReference type="EMBL" id="BOON01000027">
    <property type="protein sequence ID" value="GII23262.1"/>
    <property type="molecule type" value="Genomic_DNA"/>
</dbReference>
<dbReference type="Proteomes" id="UP000599074">
    <property type="component" value="Unassembled WGS sequence"/>
</dbReference>
<proteinExistence type="predicted"/>
<name>A0A8J3TDP1_9ACTN</name>
<organism evidence="2 3">
    <name type="scientific">Planosporangium mesophilum</name>
    <dbReference type="NCBI Taxonomy" id="689768"/>
    <lineage>
        <taxon>Bacteria</taxon>
        <taxon>Bacillati</taxon>
        <taxon>Actinomycetota</taxon>
        <taxon>Actinomycetes</taxon>
        <taxon>Micromonosporales</taxon>
        <taxon>Micromonosporaceae</taxon>
        <taxon>Planosporangium</taxon>
    </lineage>
</organism>
<keyword evidence="1" id="KW-1133">Transmembrane helix</keyword>
<keyword evidence="1" id="KW-0812">Transmembrane</keyword>
<comment type="caution">
    <text evidence="2">The sequence shown here is derived from an EMBL/GenBank/DDBJ whole genome shotgun (WGS) entry which is preliminary data.</text>
</comment>
<protein>
    <submittedName>
        <fullName evidence="2">Uncharacterized protein</fullName>
    </submittedName>
</protein>
<gene>
    <name evidence="2" type="ORF">Pme01_28590</name>
</gene>
<keyword evidence="1" id="KW-0472">Membrane</keyword>
<evidence type="ECO:0000313" key="3">
    <source>
        <dbReference type="Proteomes" id="UP000599074"/>
    </source>
</evidence>
<feature type="transmembrane region" description="Helical" evidence="1">
    <location>
        <begin position="6"/>
        <end position="30"/>
    </location>
</feature>
<keyword evidence="3" id="KW-1185">Reference proteome</keyword>
<evidence type="ECO:0000256" key="1">
    <source>
        <dbReference type="SAM" id="Phobius"/>
    </source>
</evidence>
<sequence length="235" mass="25091">MIPLEAAVITGSGLFCALVVGLVILVTVAARRRERRRMDGLRSWAQANGWAVTERPAVDWGARLPGGARRGVSVTVSGVVRGRRVSIGEYTVTDTQVTTVPDGAGGTSTSTTSNTHHYTVAVALLTRPMPDTAVEQRGGLSRLTRAVMGPGDCATGNPAFDRAFRIRTESPPSIRTWCSPGILDAHLRGHVPTWSVHGIELLTYRPGRLDPAAIVPQAEQVTYLAALLDPLPRPS</sequence>
<accession>A0A8J3TDP1</accession>
<reference evidence="2" key="1">
    <citation type="submission" date="2021-01" db="EMBL/GenBank/DDBJ databases">
        <title>Whole genome shotgun sequence of Planosporangium mesophilum NBRC 109066.</title>
        <authorList>
            <person name="Komaki H."/>
            <person name="Tamura T."/>
        </authorList>
    </citation>
    <scope>NUCLEOTIDE SEQUENCE</scope>
    <source>
        <strain evidence="2">NBRC 109066</strain>
    </source>
</reference>
<dbReference type="AlphaFoldDB" id="A0A8J3TDP1"/>